<sequence length="571" mass="64548">MHRLWEIQDVVEEILYQCSASAVSALGRTCHALFPIAMDVLWGDFSVEVTSLLLPLGGPWRCVEALPGSQEPLPPEHLNQLILVEQRTIPRKLKRAVGAFFGRRAPYPQKEARKHDPCRFEFYAKRVKALNLYDDIRDQMMWMDTLTILRVSLSSGTSAFSRLRVLGIQVSSPNTLLTVASYPWPDLECVGLRIQSTAFLPEPSVRLWDGFIKPALMLPRLDHLTMMGHEWADGDSTAFLQAVCSARPHLSMLLLSGVVFNADMFHKTPGFQNIRSLQLTFGTWNLNGCILDSPCLVKLELICQDVDLRLVHFMQNLNAPVLAKLIVSCGVYTVHPPLPRLGDDAAQELIALLVNRHTSLRFLHLYEGIAFRTLPLEPRSFEMLTPLLSLPLIEVVFVSETMGLSVTDDDIDTITRSWTEIQRLILHGRVDHDLPSERTTVTSHGLNMLSSRCLKLRSLGLRLTLPDSMSQMDAMPRANAQSALIELDVFSSQPGDPFATTALIKRAFPKLQHFLYDGEGTLIEDIWDLPQYHLQFIYADDNSEKRRRECMAYIQAAVDIQTNRWTGFSYP</sequence>
<gene>
    <name evidence="1" type="ORF">CALVIDRAFT_537409</name>
</gene>
<dbReference type="Gene3D" id="3.80.10.10">
    <property type="entry name" value="Ribonuclease Inhibitor"/>
    <property type="match status" value="1"/>
</dbReference>
<dbReference type="AlphaFoldDB" id="A0A167M0K5"/>
<protein>
    <submittedName>
        <fullName evidence="1">Uncharacterized protein</fullName>
    </submittedName>
</protein>
<reference evidence="1 2" key="1">
    <citation type="journal article" date="2016" name="Mol. Biol. Evol.">
        <title>Comparative Genomics of Early-Diverging Mushroom-Forming Fungi Provides Insights into the Origins of Lignocellulose Decay Capabilities.</title>
        <authorList>
            <person name="Nagy L.G."/>
            <person name="Riley R."/>
            <person name="Tritt A."/>
            <person name="Adam C."/>
            <person name="Daum C."/>
            <person name="Floudas D."/>
            <person name="Sun H."/>
            <person name="Yadav J.S."/>
            <person name="Pangilinan J."/>
            <person name="Larsson K.H."/>
            <person name="Matsuura K."/>
            <person name="Barry K."/>
            <person name="Labutti K."/>
            <person name="Kuo R."/>
            <person name="Ohm R.A."/>
            <person name="Bhattacharya S.S."/>
            <person name="Shirouzu T."/>
            <person name="Yoshinaga Y."/>
            <person name="Martin F.M."/>
            <person name="Grigoriev I.V."/>
            <person name="Hibbett D.S."/>
        </authorList>
    </citation>
    <scope>NUCLEOTIDE SEQUENCE [LARGE SCALE GENOMIC DNA]</scope>
    <source>
        <strain evidence="1 2">TUFC12733</strain>
    </source>
</reference>
<dbReference type="Proteomes" id="UP000076738">
    <property type="component" value="Unassembled WGS sequence"/>
</dbReference>
<accession>A0A167M0K5</accession>
<evidence type="ECO:0000313" key="2">
    <source>
        <dbReference type="Proteomes" id="UP000076738"/>
    </source>
</evidence>
<dbReference type="EMBL" id="KV417285">
    <property type="protein sequence ID" value="KZO96218.1"/>
    <property type="molecule type" value="Genomic_DNA"/>
</dbReference>
<proteinExistence type="predicted"/>
<name>A0A167M0K5_CALVF</name>
<dbReference type="InterPro" id="IPR032675">
    <property type="entry name" value="LRR_dom_sf"/>
</dbReference>
<evidence type="ECO:0000313" key="1">
    <source>
        <dbReference type="EMBL" id="KZO96218.1"/>
    </source>
</evidence>
<keyword evidence="2" id="KW-1185">Reference proteome</keyword>
<organism evidence="1 2">
    <name type="scientific">Calocera viscosa (strain TUFC12733)</name>
    <dbReference type="NCBI Taxonomy" id="1330018"/>
    <lineage>
        <taxon>Eukaryota</taxon>
        <taxon>Fungi</taxon>
        <taxon>Dikarya</taxon>
        <taxon>Basidiomycota</taxon>
        <taxon>Agaricomycotina</taxon>
        <taxon>Dacrymycetes</taxon>
        <taxon>Dacrymycetales</taxon>
        <taxon>Dacrymycetaceae</taxon>
        <taxon>Calocera</taxon>
    </lineage>
</organism>